<proteinExistence type="predicted"/>
<name>A0AA88XFP1_PINIB</name>
<organism evidence="1 2">
    <name type="scientific">Pinctada imbricata</name>
    <name type="common">Atlantic pearl-oyster</name>
    <name type="synonym">Pinctada martensii</name>
    <dbReference type="NCBI Taxonomy" id="66713"/>
    <lineage>
        <taxon>Eukaryota</taxon>
        <taxon>Metazoa</taxon>
        <taxon>Spiralia</taxon>
        <taxon>Lophotrochozoa</taxon>
        <taxon>Mollusca</taxon>
        <taxon>Bivalvia</taxon>
        <taxon>Autobranchia</taxon>
        <taxon>Pteriomorphia</taxon>
        <taxon>Pterioida</taxon>
        <taxon>Pterioidea</taxon>
        <taxon>Pteriidae</taxon>
        <taxon>Pinctada</taxon>
    </lineage>
</organism>
<dbReference type="AlphaFoldDB" id="A0AA88XFP1"/>
<comment type="caution">
    <text evidence="1">The sequence shown here is derived from an EMBL/GenBank/DDBJ whole genome shotgun (WGS) entry which is preliminary data.</text>
</comment>
<dbReference type="EMBL" id="VSWD01000013">
    <property type="protein sequence ID" value="KAK3084454.1"/>
    <property type="molecule type" value="Genomic_DNA"/>
</dbReference>
<keyword evidence="2" id="KW-1185">Reference proteome</keyword>
<evidence type="ECO:0000313" key="1">
    <source>
        <dbReference type="EMBL" id="KAK3084454.1"/>
    </source>
</evidence>
<dbReference type="Proteomes" id="UP001186944">
    <property type="component" value="Unassembled WGS sequence"/>
</dbReference>
<accession>A0AA88XFP1</accession>
<protein>
    <submittedName>
        <fullName evidence="1">Uncharacterized protein</fullName>
    </submittedName>
</protein>
<reference evidence="1" key="1">
    <citation type="submission" date="2019-08" db="EMBL/GenBank/DDBJ databases">
        <title>The improved chromosome-level genome for the pearl oyster Pinctada fucata martensii using PacBio sequencing and Hi-C.</title>
        <authorList>
            <person name="Zheng Z."/>
        </authorList>
    </citation>
    <scope>NUCLEOTIDE SEQUENCE</scope>
    <source>
        <strain evidence="1">ZZ-2019</strain>
        <tissue evidence="1">Adductor muscle</tissue>
    </source>
</reference>
<sequence>MTQQITILVKLSYGLPRLCPFSCGCFRADARFIKVYYGFSRRAKECVSRFVTFSHGTSRLVTVNFKFYYGLTRHARSHKKYNKPNPFMQLFVSPFPGGHG</sequence>
<gene>
    <name evidence="1" type="ORF">FSP39_013816</name>
</gene>
<evidence type="ECO:0000313" key="2">
    <source>
        <dbReference type="Proteomes" id="UP001186944"/>
    </source>
</evidence>